<dbReference type="InterPro" id="IPR032675">
    <property type="entry name" value="LRR_dom_sf"/>
</dbReference>
<keyword evidence="5" id="KW-1185">Reference proteome</keyword>
<dbReference type="Proteomes" id="UP001596200">
    <property type="component" value="Unassembled WGS sequence"/>
</dbReference>
<keyword evidence="1" id="KW-0547">Nucleotide-binding</keyword>
<dbReference type="InterPro" id="IPR043504">
    <property type="entry name" value="Peptidase_S1_PA_chymotrypsin"/>
</dbReference>
<gene>
    <name evidence="4" type="ORF">ACFP1B_06750</name>
</gene>
<dbReference type="Gene3D" id="3.80.10.10">
    <property type="entry name" value="Ribonuclease Inhibitor"/>
    <property type="match status" value="1"/>
</dbReference>
<dbReference type="EMBL" id="JBHSPU010000009">
    <property type="protein sequence ID" value="MFC5913130.1"/>
    <property type="molecule type" value="Genomic_DNA"/>
</dbReference>
<dbReference type="InterPro" id="IPR007111">
    <property type="entry name" value="NACHT_NTPase"/>
</dbReference>
<proteinExistence type="predicted"/>
<evidence type="ECO:0000256" key="2">
    <source>
        <dbReference type="ARBA" id="ARBA00022840"/>
    </source>
</evidence>
<evidence type="ECO:0000256" key="1">
    <source>
        <dbReference type="ARBA" id="ARBA00022741"/>
    </source>
</evidence>
<evidence type="ECO:0000313" key="5">
    <source>
        <dbReference type="Proteomes" id="UP001596200"/>
    </source>
</evidence>
<evidence type="ECO:0000313" key="4">
    <source>
        <dbReference type="EMBL" id="MFC5913130.1"/>
    </source>
</evidence>
<dbReference type="InterPro" id="IPR009003">
    <property type="entry name" value="Peptidase_S1_PA"/>
</dbReference>
<dbReference type="SUPFAM" id="SSF52540">
    <property type="entry name" value="P-loop containing nucleoside triphosphate hydrolases"/>
    <property type="match status" value="1"/>
</dbReference>
<dbReference type="SUPFAM" id="SSF50494">
    <property type="entry name" value="Trypsin-like serine proteases"/>
    <property type="match status" value="1"/>
</dbReference>
<dbReference type="InterPro" id="IPR027417">
    <property type="entry name" value="P-loop_NTPase"/>
</dbReference>
<dbReference type="Pfam" id="PF13365">
    <property type="entry name" value="Trypsin_2"/>
    <property type="match status" value="1"/>
</dbReference>
<name>A0ABW1GEA2_9ACTN</name>
<comment type="caution">
    <text evidence="4">The sequence shown here is derived from an EMBL/GenBank/DDBJ whole genome shotgun (WGS) entry which is preliminary data.</text>
</comment>
<dbReference type="RefSeq" id="WP_344513263.1">
    <property type="nucleotide sequence ID" value="NZ_BAAATU010000024.1"/>
</dbReference>
<dbReference type="PANTHER" id="PTHR46844:SF1">
    <property type="entry name" value="SLR5058 PROTEIN"/>
    <property type="match status" value="1"/>
</dbReference>
<dbReference type="PROSITE" id="PS50837">
    <property type="entry name" value="NACHT"/>
    <property type="match status" value="1"/>
</dbReference>
<protein>
    <submittedName>
        <fullName evidence="4">NACHT domain-containing protein</fullName>
    </submittedName>
</protein>
<keyword evidence="2" id="KW-0067">ATP-binding</keyword>
<dbReference type="SUPFAM" id="SSF52058">
    <property type="entry name" value="L domain-like"/>
    <property type="match status" value="1"/>
</dbReference>
<sequence length="1072" mass="117575">MSTAPPTPPAARTVVVLGAGTVQGSGALLTDRLVLTCAHVVRGGSRAAVAHPGRADHAAATVAWIDHDLDAALLLTADPVLPVAPVRLGTLHSGHAVPGCEITGFPDIQRYGPERHLEADQYTATALPMAGHLRGLLVCELDGPPPSGSDTEPPSLRGMSGGPVFAGNVLIGIARQIPRQRGGRRVECVPLAPLVAARPFELVYRQTGTALRHERVHGRFPRDARYEEEYAAALGAAYRRTKIFGLDELGRRDSEWDLDTAYLSLEAQQTSGHARPSPMRIDTLLPDRPRVLLRGDAGAGKTTLLWWLAAHAAAGTLGPELDPLNGLVPFLVPLRTLRAQGGTFPAPARLPDAARLVIDAAPEGWVGRVLDSGRALLLVDGLDEVPRDDREQAHAWLSRLLDRYPDIRCVATVRPLAVEPDWLGSQDFEELRLLPMRDVDIESFVAAWHGAARLDDDDHETLHGLERDLIQQFARNRALRDLARTPLLCAVICALHRRRQGILPETRWSLYDSALTMLLGDRDRQRRIEAPEGITTSVAEQAQLLQRIAIWLVRGGQSELHRSAALHQLERALPGMERLRAQGSAEEILTHLLNRSGVLQERADDVYQFAHRTFQDFLAAKEFVEDDQLNELLGRAGAQHWYDVILLAAGHCGRREHPVLVNGLLDARPGPGDTVTRDEIVVLAALCAQHATWLDETTRARVRTAVEALFPPKAETDVRLLARLGPAALDFLPEPRTLTAEQVRPLVRLINEIGGAEAVPHARRWALAHPEFSYPLMEGWDRYPVETYARQVLSVLDLTGESLEVDSLEKLAALRHLPSVTKLLITGHFTSAELHAALRGLPWTELSFWWNPGMTDLSFLADCAEQLRFLSLNNCPAVQDLARLTGLPALRTVELDMIHVPDAALTATASRKLSVLRLNRLTAERLTRLPAHPELRSLSIDRTVSLEIDSLDGWTRLCHLDLDARTPVGPLLAALRRAPQVTQVALTLDSLTEFGDEQPVPSVEELMLRPEADMLGLERIPRLFPALTWLTLTPPMHVRDVDLSPLQAMPGCRVTVTGHAAILGGEGLGIGP</sequence>
<organism evidence="4 5">
    <name type="scientific">Streptomyces pulveraceus</name>
    <dbReference type="NCBI Taxonomy" id="68258"/>
    <lineage>
        <taxon>Bacteria</taxon>
        <taxon>Bacillati</taxon>
        <taxon>Actinomycetota</taxon>
        <taxon>Actinomycetes</taxon>
        <taxon>Kitasatosporales</taxon>
        <taxon>Streptomycetaceae</taxon>
        <taxon>Streptomyces</taxon>
    </lineage>
</organism>
<dbReference type="PANTHER" id="PTHR46844">
    <property type="entry name" value="SLR5058 PROTEIN"/>
    <property type="match status" value="1"/>
</dbReference>
<dbReference type="Gene3D" id="3.40.50.300">
    <property type="entry name" value="P-loop containing nucleotide triphosphate hydrolases"/>
    <property type="match status" value="1"/>
</dbReference>
<evidence type="ECO:0000259" key="3">
    <source>
        <dbReference type="PROSITE" id="PS50837"/>
    </source>
</evidence>
<accession>A0ABW1GEA2</accession>
<reference evidence="5" key="1">
    <citation type="journal article" date="2019" name="Int. J. Syst. Evol. Microbiol.">
        <title>The Global Catalogue of Microorganisms (GCM) 10K type strain sequencing project: providing services to taxonomists for standard genome sequencing and annotation.</title>
        <authorList>
            <consortium name="The Broad Institute Genomics Platform"/>
            <consortium name="The Broad Institute Genome Sequencing Center for Infectious Disease"/>
            <person name="Wu L."/>
            <person name="Ma J."/>
        </authorList>
    </citation>
    <scope>NUCLEOTIDE SEQUENCE [LARGE SCALE GENOMIC DNA]</scope>
    <source>
        <strain evidence="5">JCM 4147</strain>
    </source>
</reference>
<feature type="domain" description="NACHT" evidence="3">
    <location>
        <begin position="289"/>
        <end position="625"/>
    </location>
</feature>
<dbReference type="Gene3D" id="2.40.10.10">
    <property type="entry name" value="Trypsin-like serine proteases"/>
    <property type="match status" value="1"/>
</dbReference>
<dbReference type="Pfam" id="PF05729">
    <property type="entry name" value="NACHT"/>
    <property type="match status" value="1"/>
</dbReference>